<dbReference type="CDD" id="cd03293">
    <property type="entry name" value="ABC_NrtD_SsuB_transporters"/>
    <property type="match status" value="1"/>
</dbReference>
<evidence type="ECO:0000259" key="5">
    <source>
        <dbReference type="PROSITE" id="PS50893"/>
    </source>
</evidence>
<dbReference type="InterPro" id="IPR003439">
    <property type="entry name" value="ABC_transporter-like_ATP-bd"/>
</dbReference>
<evidence type="ECO:0000313" key="7">
    <source>
        <dbReference type="Proteomes" id="UP001164020"/>
    </source>
</evidence>
<dbReference type="EMBL" id="CP114029">
    <property type="protein sequence ID" value="WAP69140.1"/>
    <property type="molecule type" value="Genomic_DNA"/>
</dbReference>
<dbReference type="Gene3D" id="3.40.50.300">
    <property type="entry name" value="P-loop containing nucleotide triphosphate hydrolases"/>
    <property type="match status" value="1"/>
</dbReference>
<dbReference type="SMART" id="SM00382">
    <property type="entry name" value="AAA"/>
    <property type="match status" value="1"/>
</dbReference>
<comment type="similarity">
    <text evidence="1">Belongs to the ABC transporter superfamily.</text>
</comment>
<dbReference type="InterPro" id="IPR050166">
    <property type="entry name" value="ABC_transporter_ATP-bind"/>
</dbReference>
<evidence type="ECO:0000256" key="2">
    <source>
        <dbReference type="ARBA" id="ARBA00022448"/>
    </source>
</evidence>
<keyword evidence="2" id="KW-0813">Transport</keyword>
<reference evidence="6" key="1">
    <citation type="submission" date="2022-12" db="EMBL/GenBank/DDBJ databases">
        <title>Jiella pelagia sp. nov., isolated from phosphonate enriched culture of Northwest Pacific surface seawater.</title>
        <authorList>
            <person name="Shin D.Y."/>
            <person name="Hwang C.Y."/>
        </authorList>
    </citation>
    <scope>NUCLEOTIDE SEQUENCE</scope>
    <source>
        <strain evidence="6">HL-NP1</strain>
    </source>
</reference>
<dbReference type="PROSITE" id="PS50893">
    <property type="entry name" value="ABC_TRANSPORTER_2"/>
    <property type="match status" value="1"/>
</dbReference>
<dbReference type="Proteomes" id="UP001164020">
    <property type="component" value="Chromosome"/>
</dbReference>
<evidence type="ECO:0000256" key="3">
    <source>
        <dbReference type="ARBA" id="ARBA00022741"/>
    </source>
</evidence>
<name>A0ABY7C5M9_9HYPH</name>
<evidence type="ECO:0000313" key="6">
    <source>
        <dbReference type="EMBL" id="WAP69140.1"/>
    </source>
</evidence>
<gene>
    <name evidence="6" type="ORF">OH818_02095</name>
</gene>
<keyword evidence="4 6" id="KW-0067">ATP-binding</keyword>
<dbReference type="GO" id="GO:0005524">
    <property type="term" value="F:ATP binding"/>
    <property type="evidence" value="ECO:0007669"/>
    <property type="project" value="UniProtKB-KW"/>
</dbReference>
<protein>
    <submittedName>
        <fullName evidence="6">ABC transporter ATP-binding protein</fullName>
    </submittedName>
</protein>
<sequence>MVDWPLRTGWISLEIVIENLAHAIGDLQIIDRLDITIGSGEIVALLGPSGCGKSTLLRLVAGLERPTSGSITMGRHIRAAIVFQDHTLLPWRTAAGNVELPLEHHPISVAERRERVAAVLEQVGIADFADYYPKALSGGMRQRVNLARALVLEPTLLLMDEPLSSLDEQLREILLDDLARLWSERGFTCLYVTHSPDEAVRLGHRVMILSRRPTKIVEVVPIETPIEERSHFHPAIAAARETVWNLVRESRAPCHGT</sequence>
<dbReference type="SUPFAM" id="SSF52540">
    <property type="entry name" value="P-loop containing nucleoside triphosphate hydrolases"/>
    <property type="match status" value="1"/>
</dbReference>
<dbReference type="PANTHER" id="PTHR42788:SF20">
    <property type="entry name" value="ABC TRANSPORTER ATP-BINDING PROTEIN"/>
    <property type="match status" value="1"/>
</dbReference>
<evidence type="ECO:0000256" key="1">
    <source>
        <dbReference type="ARBA" id="ARBA00005417"/>
    </source>
</evidence>
<feature type="domain" description="ABC transporter" evidence="5">
    <location>
        <begin position="15"/>
        <end position="236"/>
    </location>
</feature>
<dbReference type="Pfam" id="PF00005">
    <property type="entry name" value="ABC_tran"/>
    <property type="match status" value="1"/>
</dbReference>
<dbReference type="InterPro" id="IPR003593">
    <property type="entry name" value="AAA+_ATPase"/>
</dbReference>
<keyword evidence="7" id="KW-1185">Reference proteome</keyword>
<dbReference type="InterPro" id="IPR027417">
    <property type="entry name" value="P-loop_NTPase"/>
</dbReference>
<evidence type="ECO:0000256" key="4">
    <source>
        <dbReference type="ARBA" id="ARBA00022840"/>
    </source>
</evidence>
<proteinExistence type="inferred from homology"/>
<dbReference type="PROSITE" id="PS00211">
    <property type="entry name" value="ABC_TRANSPORTER_1"/>
    <property type="match status" value="1"/>
</dbReference>
<dbReference type="InterPro" id="IPR017871">
    <property type="entry name" value="ABC_transporter-like_CS"/>
</dbReference>
<dbReference type="PANTHER" id="PTHR42788">
    <property type="entry name" value="TAURINE IMPORT ATP-BINDING PROTEIN-RELATED"/>
    <property type="match status" value="1"/>
</dbReference>
<organism evidence="6 7">
    <name type="scientific">Jiella pelagia</name>
    <dbReference type="NCBI Taxonomy" id="2986949"/>
    <lineage>
        <taxon>Bacteria</taxon>
        <taxon>Pseudomonadati</taxon>
        <taxon>Pseudomonadota</taxon>
        <taxon>Alphaproteobacteria</taxon>
        <taxon>Hyphomicrobiales</taxon>
        <taxon>Aurantimonadaceae</taxon>
        <taxon>Jiella</taxon>
    </lineage>
</organism>
<keyword evidence="3" id="KW-0547">Nucleotide-binding</keyword>
<accession>A0ABY7C5M9</accession>